<evidence type="ECO:0000313" key="3">
    <source>
        <dbReference type="Proteomes" id="UP000195729"/>
    </source>
</evidence>
<evidence type="ECO:0000313" key="1">
    <source>
        <dbReference type="EMBL" id="ARU94292.1"/>
    </source>
</evidence>
<reference evidence="3 4" key="1">
    <citation type="submission" date="2016-05" db="EMBL/GenBank/DDBJ databases">
        <title>Complete genome sequence of two 2,5-diketo-D-glunonic acid producing strain Tatumella citrea.</title>
        <authorList>
            <person name="Duan C."/>
            <person name="Yang J."/>
            <person name="Yang S."/>
        </authorList>
    </citation>
    <scope>NUCLEOTIDE SEQUENCE [LARGE SCALE GENOMIC DNA]</scope>
    <source>
        <strain evidence="2 3">ATCC 39140</strain>
        <strain evidence="1 4">DSM 13699</strain>
    </source>
</reference>
<keyword evidence="3" id="KW-1185">Reference proteome</keyword>
<dbReference type="EMBL" id="CP015581">
    <property type="protein sequence ID" value="ARU98332.1"/>
    <property type="molecule type" value="Genomic_DNA"/>
</dbReference>
<proteinExistence type="predicted"/>
<gene>
    <name evidence="1" type="ORF">A7K98_11215</name>
    <name evidence="2" type="ORF">A7K99_11215</name>
</gene>
<protein>
    <submittedName>
        <fullName evidence="1">Uncharacterized protein</fullName>
    </submittedName>
</protein>
<dbReference type="Proteomes" id="UP000195729">
    <property type="component" value="Chromosome"/>
</dbReference>
<dbReference type="KEGG" id="tci:A7K98_11215"/>
<name>A0A1Y0L8B8_TATCI</name>
<dbReference type="Proteomes" id="UP000195814">
    <property type="component" value="Chromosome"/>
</dbReference>
<evidence type="ECO:0000313" key="4">
    <source>
        <dbReference type="Proteomes" id="UP000195814"/>
    </source>
</evidence>
<sequence length="69" mass="7974">MFIRLILLCFLRVAEADSRVLSAFYADSDDRVSEIHLIAAGMRFIYIESCATILKQERDEWTTGRNCQT</sequence>
<dbReference type="AlphaFoldDB" id="A0A1Y0L8B8"/>
<organism evidence="1 4">
    <name type="scientific">Tatumella citrea</name>
    <name type="common">Pantoea citrea</name>
    <dbReference type="NCBI Taxonomy" id="53336"/>
    <lineage>
        <taxon>Bacteria</taxon>
        <taxon>Pseudomonadati</taxon>
        <taxon>Pseudomonadota</taxon>
        <taxon>Gammaproteobacteria</taxon>
        <taxon>Enterobacterales</taxon>
        <taxon>Erwiniaceae</taxon>
        <taxon>Tatumella</taxon>
    </lineage>
</organism>
<accession>A0A1Y0L8B8</accession>
<evidence type="ECO:0000313" key="2">
    <source>
        <dbReference type="EMBL" id="ARU98332.1"/>
    </source>
</evidence>
<dbReference type="EMBL" id="CP015579">
    <property type="protein sequence ID" value="ARU94292.1"/>
    <property type="molecule type" value="Genomic_DNA"/>
</dbReference>